<keyword evidence="3 4" id="KW-0175">Coiled coil</keyword>
<gene>
    <name evidence="7" type="ORF">MGL_2943</name>
</gene>
<evidence type="ECO:0000256" key="5">
    <source>
        <dbReference type="SAM" id="MobiDB-lite"/>
    </source>
</evidence>
<dbReference type="KEGG" id="mgl:MGL_2943"/>
<dbReference type="STRING" id="425265.A8Q6E7"/>
<dbReference type="GO" id="GO:0005794">
    <property type="term" value="C:Golgi apparatus"/>
    <property type="evidence" value="ECO:0007669"/>
    <property type="project" value="UniProtKB-SubCell"/>
</dbReference>
<comment type="caution">
    <text evidence="7">The sequence shown here is derived from an EMBL/GenBank/DDBJ whole genome shotgun (WGS) entry which is preliminary data.</text>
</comment>
<feature type="domain" description="GRIP" evidence="6">
    <location>
        <begin position="54"/>
        <end position="105"/>
    </location>
</feature>
<dbReference type="GO" id="GO:0007030">
    <property type="term" value="P:Golgi organization"/>
    <property type="evidence" value="ECO:0007669"/>
    <property type="project" value="TreeGrafter"/>
</dbReference>
<dbReference type="GO" id="GO:0031267">
    <property type="term" value="F:small GTPase binding"/>
    <property type="evidence" value="ECO:0007669"/>
    <property type="project" value="TreeGrafter"/>
</dbReference>
<reference evidence="7 8" key="1">
    <citation type="journal article" date="2007" name="Proc. Natl. Acad. Sci. U.S.A.">
        <title>Dandruff-associated Malassezia genomes reveal convergent and divergent virulence traits shared with plant and human fungal pathogens.</title>
        <authorList>
            <person name="Xu J."/>
            <person name="Saunders C.W."/>
            <person name="Hu P."/>
            <person name="Grant R.A."/>
            <person name="Boekhout T."/>
            <person name="Kuramae E.E."/>
            <person name="Kronstad J.W."/>
            <person name="Deangelis Y.M."/>
            <person name="Reeder N.L."/>
            <person name="Johnstone K.R."/>
            <person name="Leland M."/>
            <person name="Fieno A.M."/>
            <person name="Begley W.M."/>
            <person name="Sun Y."/>
            <person name="Lacey M.P."/>
            <person name="Chaudhary T."/>
            <person name="Keough T."/>
            <person name="Chu L."/>
            <person name="Sears R."/>
            <person name="Yuan B."/>
            <person name="Dawson T.L.Jr."/>
        </authorList>
    </citation>
    <scope>NUCLEOTIDE SEQUENCE [LARGE SCALE GENOMIC DNA]</scope>
    <source>
        <strain evidence="8">ATCC MYA-4612 / CBS 7966</strain>
    </source>
</reference>
<dbReference type="GO" id="GO:0006888">
    <property type="term" value="P:endoplasmic reticulum to Golgi vesicle-mediated transport"/>
    <property type="evidence" value="ECO:0007669"/>
    <property type="project" value="TreeGrafter"/>
</dbReference>
<evidence type="ECO:0000256" key="3">
    <source>
        <dbReference type="ARBA" id="ARBA00023054"/>
    </source>
</evidence>
<dbReference type="AlphaFoldDB" id="A8Q6E7"/>
<accession>A8Q6E7</accession>
<evidence type="ECO:0000313" key="8">
    <source>
        <dbReference type="Proteomes" id="UP000008837"/>
    </source>
</evidence>
<dbReference type="InParanoid" id="A8Q6E7"/>
<evidence type="ECO:0000259" key="6">
    <source>
        <dbReference type="PROSITE" id="PS50913"/>
    </source>
</evidence>
<evidence type="ECO:0000256" key="4">
    <source>
        <dbReference type="SAM" id="Coils"/>
    </source>
</evidence>
<keyword evidence="8" id="KW-1185">Reference proteome</keyword>
<keyword evidence="2" id="KW-0333">Golgi apparatus</keyword>
<dbReference type="PANTHER" id="PTHR18921">
    <property type="entry name" value="MYOSIN HEAVY CHAIN - RELATED"/>
    <property type="match status" value="1"/>
</dbReference>
<proteinExistence type="predicted"/>
<protein>
    <recommendedName>
        <fullName evidence="6">GRIP domain-containing protein</fullName>
    </recommendedName>
</protein>
<dbReference type="EMBL" id="AAYY01000010">
    <property type="protein sequence ID" value="EDP42743.1"/>
    <property type="molecule type" value="Genomic_DNA"/>
</dbReference>
<dbReference type="Pfam" id="PF10375">
    <property type="entry name" value="GRAB"/>
    <property type="match status" value="1"/>
</dbReference>
<dbReference type="Proteomes" id="UP000008837">
    <property type="component" value="Unassembled WGS sequence"/>
</dbReference>
<organism evidence="7 8">
    <name type="scientific">Malassezia globosa (strain ATCC MYA-4612 / CBS 7966)</name>
    <name type="common">Dandruff-associated fungus</name>
    <dbReference type="NCBI Taxonomy" id="425265"/>
    <lineage>
        <taxon>Eukaryota</taxon>
        <taxon>Fungi</taxon>
        <taxon>Dikarya</taxon>
        <taxon>Basidiomycota</taxon>
        <taxon>Ustilaginomycotina</taxon>
        <taxon>Malasseziomycetes</taxon>
        <taxon>Malasseziales</taxon>
        <taxon>Malasseziaceae</taxon>
        <taxon>Malassezia</taxon>
    </lineage>
</organism>
<comment type="subcellular location">
    <subcellularLocation>
        <location evidence="1">Golgi apparatus</location>
    </subcellularLocation>
</comment>
<name>A8Q6E7_MALGO</name>
<dbReference type="OrthoDB" id="425925at2759"/>
<dbReference type="VEuPathDB" id="FungiDB:MGL_2943"/>
<feature type="compositionally biased region" description="Low complexity" evidence="5">
    <location>
        <begin position="193"/>
        <end position="203"/>
    </location>
</feature>
<dbReference type="PANTHER" id="PTHR18921:SF2">
    <property type="entry name" value="THYROID RECEPTOR-INTERACTING PROTEIN 11"/>
    <property type="match status" value="1"/>
</dbReference>
<sequence length="211" mass="23941">MKSTLEEARQATLRNQQLEQEMKERNIIIGKLRHEAVILNEHLKNALSRLRRESSEDCVDRRLMSNLILQFLSMPRADTKRYEILRLIASILQWDDAEREKAGLQRQSDRSHGYGFLGLGGLMSSPRKASTAETQSSADESVSNLFVEFLLSEVERSKTDPQQTSGPSFGQGQEDQFQLQPQFDHQHPPSPPSQLHHSAQHQPESGPPTTT</sequence>
<dbReference type="RefSeq" id="XP_001729957.1">
    <property type="nucleotide sequence ID" value="XM_001729905.1"/>
</dbReference>
<dbReference type="InterPro" id="IPR019459">
    <property type="entry name" value="GRAB"/>
</dbReference>
<feature type="compositionally biased region" description="Polar residues" evidence="5">
    <location>
        <begin position="160"/>
        <end position="179"/>
    </location>
</feature>
<dbReference type="GeneID" id="5854264"/>
<feature type="region of interest" description="Disordered" evidence="5">
    <location>
        <begin position="156"/>
        <end position="211"/>
    </location>
</feature>
<evidence type="ECO:0000256" key="2">
    <source>
        <dbReference type="ARBA" id="ARBA00023034"/>
    </source>
</evidence>
<feature type="coiled-coil region" evidence="4">
    <location>
        <begin position="1"/>
        <end position="35"/>
    </location>
</feature>
<dbReference type="InterPro" id="IPR000237">
    <property type="entry name" value="GRIP_dom"/>
</dbReference>
<evidence type="ECO:0000256" key="1">
    <source>
        <dbReference type="ARBA" id="ARBA00004555"/>
    </source>
</evidence>
<evidence type="ECO:0000313" key="7">
    <source>
        <dbReference type="EMBL" id="EDP42743.1"/>
    </source>
</evidence>
<dbReference type="PROSITE" id="PS50913">
    <property type="entry name" value="GRIP"/>
    <property type="match status" value="1"/>
</dbReference>